<feature type="region of interest" description="Disordered" evidence="1">
    <location>
        <begin position="235"/>
        <end position="256"/>
    </location>
</feature>
<evidence type="ECO:0000256" key="1">
    <source>
        <dbReference type="SAM" id="MobiDB-lite"/>
    </source>
</evidence>
<gene>
    <name evidence="2" type="ORF">COCSUDRAFT_63416</name>
</gene>
<accession>I0YXB4</accession>
<feature type="region of interest" description="Disordered" evidence="1">
    <location>
        <begin position="22"/>
        <end position="72"/>
    </location>
</feature>
<dbReference type="GeneID" id="17041021"/>
<dbReference type="PANTHER" id="PTHR36807">
    <property type="entry name" value="PHOSPHOGLYCOLATE PHOSPHATASE"/>
    <property type="match status" value="1"/>
</dbReference>
<reference evidence="2 3" key="1">
    <citation type="journal article" date="2012" name="Genome Biol.">
        <title>The genome of the polar eukaryotic microalga coccomyxa subellipsoidea reveals traits of cold adaptation.</title>
        <authorList>
            <person name="Blanc G."/>
            <person name="Agarkova I."/>
            <person name="Grimwood J."/>
            <person name="Kuo A."/>
            <person name="Brueggeman A."/>
            <person name="Dunigan D."/>
            <person name="Gurnon J."/>
            <person name="Ladunga I."/>
            <person name="Lindquist E."/>
            <person name="Lucas S."/>
            <person name="Pangilinan J."/>
            <person name="Proschold T."/>
            <person name="Salamov A."/>
            <person name="Schmutz J."/>
            <person name="Weeks D."/>
            <person name="Yamada T."/>
            <person name="Claverie J.M."/>
            <person name="Grigoriev I."/>
            <person name="Van Etten J."/>
            <person name="Lomsadze A."/>
            <person name="Borodovsky M."/>
        </authorList>
    </citation>
    <scope>NUCLEOTIDE SEQUENCE [LARGE SCALE GENOMIC DNA]</scope>
    <source>
        <strain evidence="2 3">C-169</strain>
    </source>
</reference>
<name>I0YXB4_COCSC</name>
<comment type="caution">
    <text evidence="2">The sequence shown here is derived from an EMBL/GenBank/DDBJ whole genome shotgun (WGS) entry which is preliminary data.</text>
</comment>
<feature type="region of interest" description="Disordered" evidence="1">
    <location>
        <begin position="132"/>
        <end position="158"/>
    </location>
</feature>
<feature type="region of interest" description="Disordered" evidence="1">
    <location>
        <begin position="184"/>
        <end position="223"/>
    </location>
</feature>
<dbReference type="RefSeq" id="XP_005647577.1">
    <property type="nucleotide sequence ID" value="XM_005647520.1"/>
</dbReference>
<proteinExistence type="predicted"/>
<dbReference type="OrthoDB" id="2020436at2759"/>
<dbReference type="Pfam" id="PF12452">
    <property type="entry name" value="DUF3685"/>
    <property type="match status" value="1"/>
</dbReference>
<dbReference type="KEGG" id="csl:COCSUDRAFT_63416"/>
<dbReference type="eggNOG" id="ENOG502QPT6">
    <property type="taxonomic scope" value="Eukaryota"/>
</dbReference>
<evidence type="ECO:0000313" key="2">
    <source>
        <dbReference type="EMBL" id="EIE23033.1"/>
    </source>
</evidence>
<protein>
    <submittedName>
        <fullName evidence="2">Uncharacterized protein</fullName>
    </submittedName>
</protein>
<feature type="compositionally biased region" description="Polar residues" evidence="1">
    <location>
        <begin position="24"/>
        <end position="36"/>
    </location>
</feature>
<dbReference type="EMBL" id="AGSI01000008">
    <property type="protein sequence ID" value="EIE23033.1"/>
    <property type="molecule type" value="Genomic_DNA"/>
</dbReference>
<dbReference type="AlphaFoldDB" id="I0YXB4"/>
<dbReference type="STRING" id="574566.I0YXB4"/>
<organism evidence="2 3">
    <name type="scientific">Coccomyxa subellipsoidea (strain C-169)</name>
    <name type="common">Green microalga</name>
    <dbReference type="NCBI Taxonomy" id="574566"/>
    <lineage>
        <taxon>Eukaryota</taxon>
        <taxon>Viridiplantae</taxon>
        <taxon>Chlorophyta</taxon>
        <taxon>core chlorophytes</taxon>
        <taxon>Trebouxiophyceae</taxon>
        <taxon>Trebouxiophyceae incertae sedis</taxon>
        <taxon>Coccomyxaceae</taxon>
        <taxon>Coccomyxa</taxon>
        <taxon>Coccomyxa subellipsoidea</taxon>
    </lineage>
</organism>
<dbReference type="Proteomes" id="UP000007264">
    <property type="component" value="Unassembled WGS sequence"/>
</dbReference>
<sequence>MQQSSPAPENLWSAAWRGFEAASTVPSDSGRPGTQSLRDKLLGRRSLNSSPVRRRQEQKQAPSAHQADASLQRPRLSLQGIAPAARLELLSCSLAALENQILALPDSVSRASKKRVLGEVGSADASRELTSAARASPAQQLQNGGGWGADSGSTRSAVGLQSDEKAAIHAAIVSFLRFPPSADGAETLHSSQEGDLGSSEGNVADRKASNDAASTSAVSAGSRREQALAMLMDRREKGSGASTGSRAAKDAPTSSGAVTPALLRRGAAIIQDMAVIIAETVAESYLADAGLARGGTPGRAGSRVGSWPLHLHRRISSTRSLERFRNQVALQQWLERNFGSVTAMYEDRHELWGWDHRGRLFRRMLPARRAQEVERLKGLRYAHSLGLEAMDVAAPLLQRLLGRLGDAVSWLLVRLIGRSLGLIYRGVRESLSPRGRNAGGDKSPSPQLDGV</sequence>
<dbReference type="PANTHER" id="PTHR36807:SF2">
    <property type="entry name" value="PHOSPHOGLYCOLATE PHOSPHATASE"/>
    <property type="match status" value="1"/>
</dbReference>
<keyword evidence="3" id="KW-1185">Reference proteome</keyword>
<dbReference type="InterPro" id="IPR022552">
    <property type="entry name" value="UPF_Ycf55"/>
</dbReference>
<evidence type="ECO:0000313" key="3">
    <source>
        <dbReference type="Proteomes" id="UP000007264"/>
    </source>
</evidence>